<keyword evidence="12" id="KW-0547">Nucleotide-binding</keyword>
<dbReference type="Gene3D" id="3.40.50.300">
    <property type="entry name" value="P-loop containing nucleotide triphosphate hydrolases"/>
    <property type="match status" value="1"/>
</dbReference>
<evidence type="ECO:0000256" key="5">
    <source>
        <dbReference type="ARBA" id="ARBA00004379"/>
    </source>
</evidence>
<dbReference type="GO" id="GO:0039694">
    <property type="term" value="P:viral RNA genome replication"/>
    <property type="evidence" value="ECO:0007669"/>
    <property type="project" value="InterPro"/>
</dbReference>
<dbReference type="InterPro" id="IPR000605">
    <property type="entry name" value="Helicase_SF3_ssDNA/RNA_vir"/>
</dbReference>
<protein>
    <recommendedName>
        <fullName evidence="6">RNA1 polyprotein</fullName>
    </recommendedName>
    <alternativeName>
        <fullName evidence="19">Genome polyprotein B</fullName>
    </alternativeName>
</protein>
<dbReference type="InterPro" id="IPR001205">
    <property type="entry name" value="RNA-dir_pol_C"/>
</dbReference>
<dbReference type="InterPro" id="IPR043504">
    <property type="entry name" value="Peptidase_S1_PA_chymotrypsin"/>
</dbReference>
<dbReference type="SUPFAM" id="SSF56672">
    <property type="entry name" value="DNA/RNA polymerases"/>
    <property type="match status" value="1"/>
</dbReference>
<keyword evidence="15" id="KW-0067">ATP-binding</keyword>
<evidence type="ECO:0000256" key="10">
    <source>
        <dbReference type="ARBA" id="ARBA00022692"/>
    </source>
</evidence>
<accession>A0A290WNK3</accession>
<evidence type="ECO:0000256" key="15">
    <source>
        <dbReference type="ARBA" id="ARBA00022840"/>
    </source>
</evidence>
<dbReference type="Gene3D" id="1.20.960.20">
    <property type="match status" value="1"/>
</dbReference>
<comment type="subcellular location">
    <subcellularLocation>
        <location evidence="4">Host endoplasmic reticulum</location>
    </subcellularLocation>
    <subcellularLocation>
        <location evidence="5">Host membrane</location>
        <topology evidence="5">Single-pass membrane protein</topology>
    </subcellularLocation>
</comment>
<evidence type="ECO:0000256" key="11">
    <source>
        <dbReference type="ARBA" id="ARBA00022695"/>
    </source>
</evidence>
<dbReference type="Pfam" id="PF00910">
    <property type="entry name" value="RNA_helicase"/>
    <property type="match status" value="1"/>
</dbReference>
<dbReference type="InterPro" id="IPR007094">
    <property type="entry name" value="RNA-dir_pol_PSvirus"/>
</dbReference>
<dbReference type="GO" id="GO:0005524">
    <property type="term" value="F:ATP binding"/>
    <property type="evidence" value="ECO:0007669"/>
    <property type="project" value="UniProtKB-KW"/>
</dbReference>
<dbReference type="InterPro" id="IPR043502">
    <property type="entry name" value="DNA/RNA_pol_sf"/>
</dbReference>
<reference evidence="24 25" key="1">
    <citation type="journal article" date="2017" name="Sci. Rep.">
        <title>Deep sequencing reveals the first fabavirus infecting peach.</title>
        <authorList>
            <person name="He Y."/>
            <person name="Cai L."/>
            <person name="Zhou L."/>
            <person name="Yang Z."/>
            <person name="Hong N."/>
            <person name="Wang G."/>
            <person name="Li S."/>
            <person name="Xu W."/>
        </authorList>
    </citation>
    <scope>NUCLEOTIDE SEQUENCE [LARGE SCALE GENOMIC DNA]</scope>
    <source>
        <strain evidence="24">XJ-6</strain>
    </source>
</reference>
<evidence type="ECO:0000256" key="20">
    <source>
        <dbReference type="ARBA" id="ARBA00045667"/>
    </source>
</evidence>
<evidence type="ECO:0000256" key="6">
    <source>
        <dbReference type="ARBA" id="ARBA00020936"/>
    </source>
</evidence>
<dbReference type="PROSITE" id="PS50507">
    <property type="entry name" value="RDRP_SSRNA_POS"/>
    <property type="match status" value="1"/>
</dbReference>
<keyword evidence="16" id="KW-0693">Viral RNA replication</keyword>
<keyword evidence="8" id="KW-0645">Protease</keyword>
<evidence type="ECO:0000256" key="1">
    <source>
        <dbReference type="ARBA" id="ARBA00002583"/>
    </source>
</evidence>
<keyword evidence="9" id="KW-0808">Transferase</keyword>
<dbReference type="InterPro" id="IPR004004">
    <property type="entry name" value="Helic/Pol/Pept_Calicivir-typ"/>
</dbReference>
<keyword evidence="17" id="KW-1133">Transmembrane helix</keyword>
<feature type="domain" description="SF3 helicase" evidence="22">
    <location>
        <begin position="543"/>
        <end position="710"/>
    </location>
</feature>
<dbReference type="GO" id="GO:0044220">
    <property type="term" value="C:host cell perinuclear region of cytoplasm"/>
    <property type="evidence" value="ECO:0007669"/>
    <property type="project" value="UniProtKB-SubCell"/>
</dbReference>
<evidence type="ECO:0000256" key="7">
    <source>
        <dbReference type="ARBA" id="ARBA00022484"/>
    </source>
</evidence>
<dbReference type="InterPro" id="IPR044067">
    <property type="entry name" value="PCV_3C_PRO"/>
</dbReference>
<evidence type="ECO:0000256" key="19">
    <source>
        <dbReference type="ARBA" id="ARBA00032135"/>
    </source>
</evidence>
<keyword evidence="18" id="KW-1038">Host endoplasmic reticulum</keyword>
<dbReference type="GO" id="GO:0003724">
    <property type="term" value="F:RNA helicase activity"/>
    <property type="evidence" value="ECO:0007669"/>
    <property type="project" value="InterPro"/>
</dbReference>
<name>A0A290WNK3_9SECO</name>
<evidence type="ECO:0000256" key="17">
    <source>
        <dbReference type="ARBA" id="ARBA00022989"/>
    </source>
</evidence>
<proteinExistence type="predicted"/>
<keyword evidence="14" id="KW-0788">Thiol protease</keyword>
<evidence type="ECO:0000256" key="9">
    <source>
        <dbReference type="ARBA" id="ARBA00022679"/>
    </source>
</evidence>
<feature type="domain" description="RdRp catalytic" evidence="21">
    <location>
        <begin position="1499"/>
        <end position="1626"/>
    </location>
</feature>
<dbReference type="GO" id="GO:0003968">
    <property type="term" value="F:RNA-directed RNA polymerase activity"/>
    <property type="evidence" value="ECO:0007669"/>
    <property type="project" value="UniProtKB-KW"/>
</dbReference>
<evidence type="ECO:0000256" key="2">
    <source>
        <dbReference type="ARBA" id="ARBA00003602"/>
    </source>
</evidence>
<dbReference type="InterPro" id="IPR043128">
    <property type="entry name" value="Rev_trsase/Diguanyl_cyclase"/>
</dbReference>
<comment type="function">
    <text evidence="3">Replicates the viral genome.</text>
</comment>
<evidence type="ECO:0000313" key="25">
    <source>
        <dbReference type="Proteomes" id="UP000288922"/>
    </source>
</evidence>
<evidence type="ECO:0000256" key="4">
    <source>
        <dbReference type="ARBA" id="ARBA00004354"/>
    </source>
</evidence>
<dbReference type="GO" id="GO:0044165">
    <property type="term" value="C:host cell endoplasmic reticulum"/>
    <property type="evidence" value="ECO:0007669"/>
    <property type="project" value="UniProtKB-SubCell"/>
</dbReference>
<keyword evidence="7" id="KW-0696">RNA-directed RNA polymerase</keyword>
<evidence type="ECO:0000256" key="12">
    <source>
        <dbReference type="ARBA" id="ARBA00022741"/>
    </source>
</evidence>
<evidence type="ECO:0000256" key="16">
    <source>
        <dbReference type="ARBA" id="ARBA00022953"/>
    </source>
</evidence>
<dbReference type="Proteomes" id="UP000288922">
    <property type="component" value="Genome"/>
</dbReference>
<evidence type="ECO:0000256" key="13">
    <source>
        <dbReference type="ARBA" id="ARBA00022801"/>
    </source>
</evidence>
<keyword evidence="25" id="KW-1185">Reference proteome</keyword>
<keyword evidence="13" id="KW-0378">Hydrolase</keyword>
<evidence type="ECO:0000259" key="23">
    <source>
        <dbReference type="PROSITE" id="PS51874"/>
    </source>
</evidence>
<sequence length="1920" mass="217498">MDSRLASMAFISPRFVADKSSQEYFQSFSRTLVLGFRGDLDHILEFLPDTRLYRRHSSLARLYAFCVLGVEVEERNWADQPNLCVDEIADILEDDIFTKIKYHDMFNFVRGTMLFYLDFDYASEQDSSEVEQSETSVGQGLVHAVTVFSKKFPSILYDKATSFLGGCVSGIWKLLEDCFNKAFGAFCPHIYSALGWVKNAFKSFQAWTEHLVEESVSWLCEAKECVLIGLALTSMTCLVALLERFLIATGLMAASLGLPMLFLTVSLGAICGYKVLSAMATDNENGMIANLIEMVKSTCMSLLETLWPSVHHDARNQMLQFAKESKEKRRAQVIARHQQKVGQSEPFTQQMHSQQEWDNYCAGKHSSFQQRFGPYREDELEKYFKGEPSIYDAYFAAEMEGQFSPLCALEGVAASISGWNTSALVGAGRTCAAFTQIKNGAVALKDILAYICNKLYDCADSVFGLQSAILNDAAVLLGQDLPKWLKECDAMVDYMHIFSVAPRDVVDRMQKLLSQGRAMRTAFVNSDRRGSAQVLSLISKAVEKLEVLYHGAILAGSNLPRKAPFFLFLTGDSGVGKSSLTQKISRDWLAHFEMGQDCRYPRNSQDPFWSGYRRQALVTYDDFGAIQKEPSDEAEIIPIVSRDPYSLNMASLEEKGMFFDSRLMIASSNFLAASPNSQIHDTAAYERRRHMVVQVELKPGVPYSEDDPTANQRYVLRESRAHFQVIQVFESYEDFWTFFLNRFDEHEEKERTFLKTLDMPSGDQTTAVSAMLTASAVLLAYAPGSIQAHIAQHHKDFHYLAVYEGVLYMWNAKDELRKDILKGKIEQEDILRAERDSYSAALQFEYVLRSFPHLNPLAVHYTMEIVKNGWLNADLTVSSKCPDDFTRNMLNGFHDWQKQYMYILSATHLCAEGAPFFQNLLVDLKRQVCRLYTTDFRRWNPLLKLALGCVLALAIGGSIYTLMSSLWQCGTGAKFAIAATGAFATGQSVPPNRQEVTEYKFRNVPFKAKHWSKGQACFGDSAAWIMDQCMVSLTYGSYVAQACVLPYNQLVGVNHFLRVIPTGVTVKVHSGQGDYWITWNQKNLRCAEDAELAVYTSPQIRLVNTSLMDRVLWDVEKELPSMFEATYQSFEYYKDSQQYVPEIAKVDVRVVKAAHTIHCGSYVRVVPKYMTFEAPTVDGNCGSLIVAHKDGKAFLVGLHIAGNGTHGCASFMPEIQTHSVAQFNPNMNGRIEHFDVPGSIGNGCYQVGFLTPENRYRISTKTSLVETPEEYHLGTPCEKIPSVITKDDPRLIGTEHGDFNPYISGMEKYAQEAGPFDSNLLDIVCTEIVDEWVDASSSFTFEDATLDEAINGVEDLDYFDSLVINTSEGYPYVLERNRGEKGKSRYLEGEVGNLRIAPDSQVFKDVSELYKQCEHEVPELVGIECPKDEKVARRKVFLKPKTRLFTVLPMSYNLVVRMKFLRFVRFLMKRRDILPCQVGINPYSLEWHRLGSDLQTKGNNILCCDYSRFDGFLPKVVMEKIADMINKLCGGSPSDCRQRKNLLMACTGRFAICDKIVYRVENGIPSGFPLTVILNSILNEILVRYVYRETFADNKVVAASFRDYVKMVTYGDDNLISVHDTISNVFDGKRIKDRMEQLHIIITDGVDKTLPTLHFRPLENCDFLKRTFRRQQGFWVGPMEKESLWGQLHYVNTKNLEMREAYLTNVESVLRELYLHSKNECADLRRKVLQLKWVMPSDVPTLDKIEAFYADQRGETRPFSLSCDIMLNPTLLGALKEETPLPVGMMEVLPQFCVAQTKTYIKGDNDFLVRIDHYGHVENSLTFRFPKGEGRGGLPTKKWICENVLRKGCNIRKAISQQLQEGKRIVFISPNDNTIGLVFLALIATTLGYLQRDSSNVLLSLAIKSTRTLGYLPETFSDYF</sequence>
<organism evidence="24 25">
    <name type="scientific">peach leaf pitting-associated virus A</name>
    <dbReference type="NCBI Taxonomy" id="3118659"/>
    <lineage>
        <taxon>Viruses</taxon>
        <taxon>Riboviria</taxon>
        <taxon>Orthornavirae</taxon>
        <taxon>Pisuviricota</taxon>
        <taxon>Pisoniviricetes</taxon>
        <taxon>Picornavirales</taxon>
        <taxon>Secoviridae</taxon>
        <taxon>Comovirinae</taxon>
        <taxon>Fabavirus</taxon>
        <taxon>Fabavirus persicae</taxon>
    </lineage>
</organism>
<dbReference type="GO" id="GO:0004197">
    <property type="term" value="F:cysteine-type endopeptidase activity"/>
    <property type="evidence" value="ECO:0007669"/>
    <property type="project" value="InterPro"/>
</dbReference>
<evidence type="ECO:0000256" key="14">
    <source>
        <dbReference type="ARBA" id="ARBA00022807"/>
    </source>
</evidence>
<dbReference type="PRINTS" id="PR00918">
    <property type="entry name" value="CALICVIRUSNS"/>
</dbReference>
<dbReference type="Gene3D" id="2.40.10.10">
    <property type="entry name" value="Trypsin-like serine proteases"/>
    <property type="match status" value="1"/>
</dbReference>
<dbReference type="GO" id="GO:0003723">
    <property type="term" value="F:RNA binding"/>
    <property type="evidence" value="ECO:0007669"/>
    <property type="project" value="InterPro"/>
</dbReference>
<comment type="function">
    <text evidence="1">Plays a role in RNA replication. It is covalently linked to the 5'terminus of both viral single-stranded RNA1 and RNA2 molecules.</text>
</comment>
<evidence type="ECO:0000259" key="22">
    <source>
        <dbReference type="PROSITE" id="PS51218"/>
    </source>
</evidence>
<evidence type="ECO:0000256" key="3">
    <source>
        <dbReference type="ARBA" id="ARBA00003682"/>
    </source>
</evidence>
<keyword evidence="11" id="KW-0548">Nucleotidyltransferase</keyword>
<comment type="function">
    <text evidence="2">Thiol protease that cleaves the RNA1 and RNA2 polyproteins.</text>
</comment>
<evidence type="ECO:0000259" key="21">
    <source>
        <dbReference type="PROSITE" id="PS50507"/>
    </source>
</evidence>
<dbReference type="EMBL" id="KY867750">
    <property type="protein sequence ID" value="ATD53314.1"/>
    <property type="molecule type" value="Genomic_RNA"/>
</dbReference>
<feature type="domain" description="Peptidase C3" evidence="23">
    <location>
        <begin position="1015"/>
        <end position="1220"/>
    </location>
</feature>
<dbReference type="InterPro" id="IPR014759">
    <property type="entry name" value="Helicase_SF3_ssRNA_vir"/>
</dbReference>
<dbReference type="InterPro" id="IPR027417">
    <property type="entry name" value="P-loop_NTPase"/>
</dbReference>
<keyword evidence="10" id="KW-0812">Transmembrane</keyword>
<dbReference type="Pfam" id="PF00680">
    <property type="entry name" value="RdRP_1"/>
    <property type="match status" value="1"/>
</dbReference>
<comment type="function">
    <text evidence="20">Down-regulates the RNA1 polyprotein processing and enhances trans-cleavage of RNA2 polyproteins. The protease cofactor and the putative helicase seem to target the replication complexes to ER membranes. Their physical association causes the membrane rearrangement of host ER that may result in formation of the small membranous vesicles that are the site of viral RNA synthesis.</text>
</comment>
<evidence type="ECO:0000313" key="24">
    <source>
        <dbReference type="EMBL" id="ATD53314.1"/>
    </source>
</evidence>
<dbReference type="PROSITE" id="PS51874">
    <property type="entry name" value="PCV_3C_PRO"/>
    <property type="match status" value="1"/>
</dbReference>
<evidence type="ECO:0000256" key="8">
    <source>
        <dbReference type="ARBA" id="ARBA00022670"/>
    </source>
</evidence>
<dbReference type="InterPro" id="IPR009003">
    <property type="entry name" value="Peptidase_S1_PA"/>
</dbReference>
<dbReference type="PROSITE" id="PS51218">
    <property type="entry name" value="SF3_HELICASE_2"/>
    <property type="match status" value="1"/>
</dbReference>
<dbReference type="GO" id="GO:0033644">
    <property type="term" value="C:host cell membrane"/>
    <property type="evidence" value="ECO:0007669"/>
    <property type="project" value="UniProtKB-SubCell"/>
</dbReference>
<dbReference type="GO" id="GO:0006508">
    <property type="term" value="P:proteolysis"/>
    <property type="evidence" value="ECO:0007669"/>
    <property type="project" value="UniProtKB-KW"/>
</dbReference>
<evidence type="ECO:0000256" key="18">
    <source>
        <dbReference type="ARBA" id="ARBA00023184"/>
    </source>
</evidence>
<dbReference type="Gene3D" id="3.30.70.270">
    <property type="match status" value="1"/>
</dbReference>
<keyword evidence="17" id="KW-0472">Membrane</keyword>
<dbReference type="SUPFAM" id="SSF50494">
    <property type="entry name" value="Trypsin-like serine proteases"/>
    <property type="match status" value="1"/>
</dbReference>
<dbReference type="GO" id="GO:0006351">
    <property type="term" value="P:DNA-templated transcription"/>
    <property type="evidence" value="ECO:0007669"/>
    <property type="project" value="InterPro"/>
</dbReference>